<organism evidence="3 4">
    <name type="scientific">Actinocrinis puniceicyclus</name>
    <dbReference type="NCBI Taxonomy" id="977794"/>
    <lineage>
        <taxon>Bacteria</taxon>
        <taxon>Bacillati</taxon>
        <taxon>Actinomycetota</taxon>
        <taxon>Actinomycetes</taxon>
        <taxon>Catenulisporales</taxon>
        <taxon>Actinospicaceae</taxon>
        <taxon>Actinocrinis</taxon>
    </lineage>
</organism>
<dbReference type="SUPFAM" id="SSF53850">
    <property type="entry name" value="Periplasmic binding protein-like II"/>
    <property type="match status" value="1"/>
</dbReference>
<gene>
    <name evidence="3" type="ORF">KGA66_09655</name>
</gene>
<feature type="chain" id="PRO_5035250189" evidence="1">
    <location>
        <begin position="24"/>
        <end position="593"/>
    </location>
</feature>
<dbReference type="Proteomes" id="UP000677913">
    <property type="component" value="Unassembled WGS sequence"/>
</dbReference>
<dbReference type="GO" id="GO:0043190">
    <property type="term" value="C:ATP-binding cassette (ABC) transporter complex"/>
    <property type="evidence" value="ECO:0007669"/>
    <property type="project" value="InterPro"/>
</dbReference>
<dbReference type="GO" id="GO:0042597">
    <property type="term" value="C:periplasmic space"/>
    <property type="evidence" value="ECO:0007669"/>
    <property type="project" value="UniProtKB-ARBA"/>
</dbReference>
<proteinExistence type="predicted"/>
<dbReference type="PIRSF" id="PIRSF002741">
    <property type="entry name" value="MppA"/>
    <property type="match status" value="1"/>
</dbReference>
<keyword evidence="1" id="KW-0732">Signal</keyword>
<dbReference type="Gene3D" id="3.40.190.10">
    <property type="entry name" value="Periplasmic binding protein-like II"/>
    <property type="match status" value="1"/>
</dbReference>
<evidence type="ECO:0000313" key="4">
    <source>
        <dbReference type="Proteomes" id="UP000677913"/>
    </source>
</evidence>
<dbReference type="RefSeq" id="WP_211466888.1">
    <property type="nucleotide sequence ID" value="NZ_JAGSXH010000024.1"/>
</dbReference>
<dbReference type="PANTHER" id="PTHR30290">
    <property type="entry name" value="PERIPLASMIC BINDING COMPONENT OF ABC TRANSPORTER"/>
    <property type="match status" value="1"/>
</dbReference>
<evidence type="ECO:0000259" key="2">
    <source>
        <dbReference type="Pfam" id="PF00496"/>
    </source>
</evidence>
<dbReference type="InterPro" id="IPR000914">
    <property type="entry name" value="SBP_5_dom"/>
</dbReference>
<dbReference type="CDD" id="cd08506">
    <property type="entry name" value="PBP2_clavulanate_OppA2"/>
    <property type="match status" value="1"/>
</dbReference>
<dbReference type="Gene3D" id="3.10.105.10">
    <property type="entry name" value="Dipeptide-binding Protein, Domain 3"/>
    <property type="match status" value="1"/>
</dbReference>
<evidence type="ECO:0000313" key="3">
    <source>
        <dbReference type="EMBL" id="MBS2963310.1"/>
    </source>
</evidence>
<dbReference type="GO" id="GO:1904680">
    <property type="term" value="F:peptide transmembrane transporter activity"/>
    <property type="evidence" value="ECO:0007669"/>
    <property type="project" value="TreeGrafter"/>
</dbReference>
<keyword evidence="4" id="KW-1185">Reference proteome</keyword>
<name>A0A8J8BC97_9ACTN</name>
<feature type="domain" description="Solute-binding protein family 5" evidence="2">
    <location>
        <begin position="102"/>
        <end position="501"/>
    </location>
</feature>
<dbReference type="InterPro" id="IPR039424">
    <property type="entry name" value="SBP_5"/>
</dbReference>
<feature type="signal peptide" evidence="1">
    <location>
        <begin position="1"/>
        <end position="23"/>
    </location>
</feature>
<accession>A0A8J8BC97</accession>
<dbReference type="PROSITE" id="PS51257">
    <property type="entry name" value="PROKAR_LIPOPROTEIN"/>
    <property type="match status" value="1"/>
</dbReference>
<dbReference type="EMBL" id="JAGSXH010000024">
    <property type="protein sequence ID" value="MBS2963310.1"/>
    <property type="molecule type" value="Genomic_DNA"/>
</dbReference>
<comment type="caution">
    <text evidence="3">The sequence shown here is derived from an EMBL/GenBank/DDBJ whole genome shotgun (WGS) entry which is preliminary data.</text>
</comment>
<dbReference type="InterPro" id="IPR030678">
    <property type="entry name" value="Peptide/Ni-bd"/>
</dbReference>
<reference evidence="3" key="1">
    <citation type="submission" date="2021-04" db="EMBL/GenBank/DDBJ databases">
        <title>Genome based classification of Actinospica acidithermotolerans sp. nov., an actinobacterium isolated from an Indonesian hot spring.</title>
        <authorList>
            <person name="Kusuma A.B."/>
            <person name="Putra K.E."/>
            <person name="Nafisah S."/>
            <person name="Loh J."/>
            <person name="Nouioui I."/>
            <person name="Goodfellow M."/>
        </authorList>
    </citation>
    <scope>NUCLEOTIDE SEQUENCE</scope>
    <source>
        <strain evidence="3">DSM 45618</strain>
    </source>
</reference>
<protein>
    <submittedName>
        <fullName evidence="3">ABC transporter substrate-binding protein</fullName>
    </submittedName>
</protein>
<dbReference type="GO" id="GO:0015833">
    <property type="term" value="P:peptide transport"/>
    <property type="evidence" value="ECO:0007669"/>
    <property type="project" value="TreeGrafter"/>
</dbReference>
<sequence length="593" mass="62345">MQRTTKIAATAAAAALVASVASACGSSSGGASGSDTIKFNYGVTGLVNPSTKQGGTLVLGGSQDLDAVDPVNQYYAYSWDFSRYYARTVLQYKVGDPKQVNTLVPGLAASMPTPSSDGLTWTVKLRPGLKFSNGEPITSKNVKYAVERSYAVDTVNPAGPEYFSGLLTDPKYPGPYKDTASDHLGLKGIDTPDDTTLIFHLQSKYADFPYLMTLAQTAPVPIDVDQNSATGGKNYTGTNVVSSGPYKISAYTAGKDIELVRNPNWDRSTDPNDPALPDKISVKTDWDPTQLDQAVLAGTVAYDYTGAGLQPADIGPAQNIAAKKKLTDNPAANTTRYVSIDQDVAPFDNIHCRKAVAYAMNKVDLVAARGGTVAGAKVTGTMLPPGVPGYANVNPYPAGPDNKGDLAKAKEELTACGHPNGFSTGIITVNTGKGPGFATALQNALTRVGITTQITQVEGSKYYSQNLDRPDVMKSKGYGLAAAGWGPDFPTAFGFFSQITDGSVLTATSSGSNYGRLNDPMVNSLLGQMKAASSTQEEASLGTKLDAQVMSDAVYIPYGNDTLLLARSPKVTNYYIDSALNSLPDDAAVGVQQ</sequence>
<dbReference type="AlphaFoldDB" id="A0A8J8BC97"/>
<dbReference type="Pfam" id="PF00496">
    <property type="entry name" value="SBP_bac_5"/>
    <property type="match status" value="1"/>
</dbReference>
<dbReference type="PANTHER" id="PTHR30290:SF83">
    <property type="entry name" value="ABC TRANSPORTER SUBSTRATE-BINDING PROTEIN"/>
    <property type="match status" value="1"/>
</dbReference>
<evidence type="ECO:0000256" key="1">
    <source>
        <dbReference type="SAM" id="SignalP"/>
    </source>
</evidence>